<evidence type="ECO:0000313" key="2">
    <source>
        <dbReference type="Proteomes" id="UP000664398"/>
    </source>
</evidence>
<proteinExistence type="predicted"/>
<organism evidence="1 2">
    <name type="scientific">Leucobacter ruminantium</name>
    <dbReference type="NCBI Taxonomy" id="1289170"/>
    <lineage>
        <taxon>Bacteria</taxon>
        <taxon>Bacillati</taxon>
        <taxon>Actinomycetota</taxon>
        <taxon>Actinomycetes</taxon>
        <taxon>Micrococcales</taxon>
        <taxon>Microbacteriaceae</taxon>
        <taxon>Leucobacter</taxon>
    </lineage>
</organism>
<dbReference type="InterPro" id="IPR021398">
    <property type="entry name" value="DUF3037"/>
</dbReference>
<protein>
    <submittedName>
        <fullName evidence="1">DUF3037 domain-containing protein</fullName>
    </submittedName>
</protein>
<dbReference type="AlphaFoldDB" id="A0A939RZR3"/>
<reference evidence="1" key="1">
    <citation type="submission" date="2021-03" db="EMBL/GenBank/DDBJ databases">
        <title>Leucobacter chromiisoli sp. nov., isolated from chromium-containing soil of chemical plant.</title>
        <authorList>
            <person name="Xu Z."/>
        </authorList>
    </citation>
    <scope>NUCLEOTIDE SEQUENCE</scope>
    <source>
        <strain evidence="1">A2</strain>
    </source>
</reference>
<name>A0A939RZR3_9MICO</name>
<gene>
    <name evidence="1" type="ORF">J4H91_10535</name>
</gene>
<dbReference type="EMBL" id="JAGDYL010000018">
    <property type="protein sequence ID" value="MBO1805749.1"/>
    <property type="molecule type" value="Genomic_DNA"/>
</dbReference>
<evidence type="ECO:0000313" key="1">
    <source>
        <dbReference type="EMBL" id="MBO1805749.1"/>
    </source>
</evidence>
<accession>A0A939RZR3</accession>
<dbReference type="RefSeq" id="WP_208046218.1">
    <property type="nucleotide sequence ID" value="NZ_JAGDYL010000018.1"/>
</dbReference>
<sequence>MSYQYWIIRYVPNIARGEFTNIGILCGRDGSDWAVRFDTRAVRNRGRLGTDLHELRPWVSWLERRVERHSSIEFDGEPVSSGWVGHLRTRQANSVQFSEPNTIEVPSAAEGVALLFPHLVERETVKRQRTLSRTSMRAEVRDTLQFEFDLALGRDLFVQPKASIGKQRSTFDFMRRDHRTDDLLNVWAFNIANVELLEQQVQASNYFLTRLRDGGAEMSLGAARTVIVDSDVPVNVIYDPPTSQREAQWRTDAFEAALEAWSLNDVAVRSLDDFRSEPLGTGRLFEPAH</sequence>
<dbReference type="Proteomes" id="UP000664398">
    <property type="component" value="Unassembled WGS sequence"/>
</dbReference>
<comment type="caution">
    <text evidence="1">The sequence shown here is derived from an EMBL/GenBank/DDBJ whole genome shotgun (WGS) entry which is preliminary data.</text>
</comment>
<dbReference type="Pfam" id="PF11236">
    <property type="entry name" value="DUF3037"/>
    <property type="match status" value="1"/>
</dbReference>
<keyword evidence="2" id="KW-1185">Reference proteome</keyword>